<proteinExistence type="predicted"/>
<reference evidence="2" key="1">
    <citation type="submission" date="2023-01" db="EMBL/GenBank/DDBJ databases">
        <title>Genome assembly of the deep-sea coral Lophelia pertusa.</title>
        <authorList>
            <person name="Herrera S."/>
            <person name="Cordes E."/>
        </authorList>
    </citation>
    <scope>NUCLEOTIDE SEQUENCE</scope>
    <source>
        <strain evidence="2">USNM1676648</strain>
        <tissue evidence="2">Polyp</tissue>
    </source>
</reference>
<dbReference type="Proteomes" id="UP001163046">
    <property type="component" value="Unassembled WGS sequence"/>
</dbReference>
<protein>
    <submittedName>
        <fullName evidence="2">Uncharacterized protein</fullName>
    </submittedName>
</protein>
<comment type="caution">
    <text evidence="2">The sequence shown here is derived from an EMBL/GenBank/DDBJ whole genome shotgun (WGS) entry which is preliminary data.</text>
</comment>
<dbReference type="PANTHER" id="PTHR36981">
    <property type="entry name" value="ZGC:195170"/>
    <property type="match status" value="1"/>
</dbReference>
<dbReference type="PANTHER" id="PTHR36981:SF9">
    <property type="entry name" value="NANOR-RELATED"/>
    <property type="match status" value="1"/>
</dbReference>
<name>A0A9X0A6X0_9CNID</name>
<dbReference type="EMBL" id="MU825396">
    <property type="protein sequence ID" value="KAJ7394518.1"/>
    <property type="molecule type" value="Genomic_DNA"/>
</dbReference>
<evidence type="ECO:0000313" key="3">
    <source>
        <dbReference type="Proteomes" id="UP001163046"/>
    </source>
</evidence>
<evidence type="ECO:0000256" key="1">
    <source>
        <dbReference type="SAM" id="MobiDB-lite"/>
    </source>
</evidence>
<feature type="region of interest" description="Disordered" evidence="1">
    <location>
        <begin position="1"/>
        <end position="36"/>
    </location>
</feature>
<organism evidence="2 3">
    <name type="scientific">Desmophyllum pertusum</name>
    <dbReference type="NCBI Taxonomy" id="174260"/>
    <lineage>
        <taxon>Eukaryota</taxon>
        <taxon>Metazoa</taxon>
        <taxon>Cnidaria</taxon>
        <taxon>Anthozoa</taxon>
        <taxon>Hexacorallia</taxon>
        <taxon>Scleractinia</taxon>
        <taxon>Caryophylliina</taxon>
        <taxon>Caryophylliidae</taxon>
        <taxon>Desmophyllum</taxon>
    </lineage>
</organism>
<sequence length="156" mass="17312">MASAEGDFAVAPYNFEPEYSEGEESYDSRSTEDSDDSDEEVLGRLISLEWCKCTNCATTTLNQPRECLCCIEIPEASALADFNSEVVKCIVEHDDFGAVCLCRAVLKTSLVRIKHLVQGMDHFNNVLSAELPNEYVLNSCQFFSSSVAVIIFFSIL</sequence>
<dbReference type="AlphaFoldDB" id="A0A9X0A6X0"/>
<gene>
    <name evidence="2" type="ORF">OS493_000333</name>
</gene>
<accession>A0A9X0A6X0</accession>
<dbReference type="OrthoDB" id="5798249at2759"/>
<keyword evidence="3" id="KW-1185">Reference proteome</keyword>
<evidence type="ECO:0000313" key="2">
    <source>
        <dbReference type="EMBL" id="KAJ7394518.1"/>
    </source>
</evidence>